<proteinExistence type="predicted"/>
<evidence type="ECO:0000256" key="1">
    <source>
        <dbReference type="SAM" id="MobiDB-lite"/>
    </source>
</evidence>
<name>A0A0E9TCW7_ANGAN</name>
<reference evidence="2" key="2">
    <citation type="journal article" date="2015" name="Fish Shellfish Immunol.">
        <title>Early steps in the European eel (Anguilla anguilla)-Vibrio vulnificus interaction in the gills: Role of the RtxA13 toxin.</title>
        <authorList>
            <person name="Callol A."/>
            <person name="Pajuelo D."/>
            <person name="Ebbesson L."/>
            <person name="Teles M."/>
            <person name="MacKenzie S."/>
            <person name="Amaro C."/>
        </authorList>
    </citation>
    <scope>NUCLEOTIDE SEQUENCE</scope>
</reference>
<dbReference type="AlphaFoldDB" id="A0A0E9TCW7"/>
<sequence>MNGQNARQAESHFSGPYRDSSLCSQTQ</sequence>
<feature type="region of interest" description="Disordered" evidence="1">
    <location>
        <begin position="1"/>
        <end position="27"/>
    </location>
</feature>
<protein>
    <submittedName>
        <fullName evidence="2">Uncharacterized protein</fullName>
    </submittedName>
</protein>
<organism evidence="2">
    <name type="scientific">Anguilla anguilla</name>
    <name type="common">European freshwater eel</name>
    <name type="synonym">Muraena anguilla</name>
    <dbReference type="NCBI Taxonomy" id="7936"/>
    <lineage>
        <taxon>Eukaryota</taxon>
        <taxon>Metazoa</taxon>
        <taxon>Chordata</taxon>
        <taxon>Craniata</taxon>
        <taxon>Vertebrata</taxon>
        <taxon>Euteleostomi</taxon>
        <taxon>Actinopterygii</taxon>
        <taxon>Neopterygii</taxon>
        <taxon>Teleostei</taxon>
        <taxon>Anguilliformes</taxon>
        <taxon>Anguillidae</taxon>
        <taxon>Anguilla</taxon>
    </lineage>
</organism>
<reference evidence="2" key="1">
    <citation type="submission" date="2014-11" db="EMBL/GenBank/DDBJ databases">
        <authorList>
            <person name="Amaro Gonzalez C."/>
        </authorList>
    </citation>
    <scope>NUCLEOTIDE SEQUENCE</scope>
</reference>
<evidence type="ECO:0000313" key="2">
    <source>
        <dbReference type="EMBL" id="JAH51441.1"/>
    </source>
</evidence>
<accession>A0A0E9TCW7</accession>
<dbReference type="EMBL" id="GBXM01057136">
    <property type="protein sequence ID" value="JAH51441.1"/>
    <property type="molecule type" value="Transcribed_RNA"/>
</dbReference>